<feature type="domain" description="HMA" evidence="3">
    <location>
        <begin position="26"/>
        <end position="92"/>
    </location>
</feature>
<keyword evidence="2" id="KW-0732">Signal</keyword>
<feature type="chain" id="PRO_5046053536" evidence="2">
    <location>
        <begin position="23"/>
        <end position="99"/>
    </location>
</feature>
<feature type="signal peptide" evidence="2">
    <location>
        <begin position="1"/>
        <end position="22"/>
    </location>
</feature>
<protein>
    <submittedName>
        <fullName evidence="4">Heavy-metal-associated domain-containing protein</fullName>
    </submittedName>
</protein>
<name>A0ABY3T3E9_9GAMM</name>
<reference evidence="4" key="1">
    <citation type="journal article" date="2022" name="Microorganisms">
        <title>Two New Species of Filamentous Sulfur Bacteria of the Genus Thiothrix, Thiothrix winogradskyi sp. nov. and 'Candidatus Thiothrix sulfatifontis' sp. nov.</title>
        <authorList>
            <person name="Ravin N.V."/>
            <person name="Rossetti S."/>
            <person name="Beletsky A.V."/>
            <person name="Kadnikov V.V."/>
            <person name="Rudenko T.S."/>
            <person name="Smolyakov D.D."/>
            <person name="Moskvitina M.I."/>
            <person name="Gureeva M.V."/>
            <person name="Mardanov A.V."/>
            <person name="Grabovich M.Y."/>
        </authorList>
    </citation>
    <scope>NUCLEOTIDE SEQUENCE</scope>
    <source>
        <strain evidence="4">CT3</strain>
    </source>
</reference>
<accession>A0ABY3T3E9</accession>
<evidence type="ECO:0000313" key="4">
    <source>
        <dbReference type="EMBL" id="UJS26372.1"/>
    </source>
</evidence>
<evidence type="ECO:0000313" key="5">
    <source>
        <dbReference type="Proteomes" id="UP001054801"/>
    </source>
</evidence>
<dbReference type="PRINTS" id="PR00946">
    <property type="entry name" value="HGSCAVENGER"/>
</dbReference>
<evidence type="ECO:0000259" key="3">
    <source>
        <dbReference type="PROSITE" id="PS50846"/>
    </source>
</evidence>
<organism evidence="4 5">
    <name type="scientific">Thiothrix winogradskyi</name>
    <dbReference type="NCBI Taxonomy" id="96472"/>
    <lineage>
        <taxon>Bacteria</taxon>
        <taxon>Pseudomonadati</taxon>
        <taxon>Pseudomonadota</taxon>
        <taxon>Gammaproteobacteria</taxon>
        <taxon>Thiotrichales</taxon>
        <taxon>Thiotrichaceae</taxon>
        <taxon>Thiothrix</taxon>
    </lineage>
</organism>
<proteinExistence type="predicted"/>
<dbReference type="PANTHER" id="PTHR46594">
    <property type="entry name" value="P-TYPE CATION-TRANSPORTING ATPASE"/>
    <property type="match status" value="1"/>
</dbReference>
<sequence>MYRFITCLWMSAGLLWSVSVDADTLETTTLAVSNMTCSLCPITIKKALSAVEGVDEVTMDLATKTAQISYNPEKTTVETLVQATTQAGFPSTPQTAPTQ</sequence>
<evidence type="ECO:0000256" key="1">
    <source>
        <dbReference type="ARBA" id="ARBA00022723"/>
    </source>
</evidence>
<gene>
    <name evidence="4" type="ORF">L2Y54_10120</name>
</gene>
<dbReference type="InterPro" id="IPR006121">
    <property type="entry name" value="HMA_dom"/>
</dbReference>
<keyword evidence="1" id="KW-0479">Metal-binding</keyword>
<dbReference type="PROSITE" id="PS50846">
    <property type="entry name" value="HMA_2"/>
    <property type="match status" value="1"/>
</dbReference>
<dbReference type="InterPro" id="IPR001802">
    <property type="entry name" value="MerP/CopZ"/>
</dbReference>
<dbReference type="PANTHER" id="PTHR46594:SF4">
    <property type="entry name" value="P-TYPE CATION-TRANSPORTING ATPASE"/>
    <property type="match status" value="1"/>
</dbReference>
<dbReference type="CDD" id="cd00371">
    <property type="entry name" value="HMA"/>
    <property type="match status" value="1"/>
</dbReference>
<dbReference type="InterPro" id="IPR036163">
    <property type="entry name" value="HMA_dom_sf"/>
</dbReference>
<dbReference type="Proteomes" id="UP001054801">
    <property type="component" value="Chromosome"/>
</dbReference>
<evidence type="ECO:0000256" key="2">
    <source>
        <dbReference type="SAM" id="SignalP"/>
    </source>
</evidence>
<keyword evidence="5" id="KW-1185">Reference proteome</keyword>
<dbReference type="Gene3D" id="3.30.70.100">
    <property type="match status" value="1"/>
</dbReference>
<dbReference type="Pfam" id="PF00403">
    <property type="entry name" value="HMA"/>
    <property type="match status" value="1"/>
</dbReference>
<dbReference type="RefSeq" id="WP_236501756.1">
    <property type="nucleotide sequence ID" value="NZ_CP091244.1"/>
</dbReference>
<dbReference type="SUPFAM" id="SSF55008">
    <property type="entry name" value="HMA, heavy metal-associated domain"/>
    <property type="match status" value="1"/>
</dbReference>
<dbReference type="EMBL" id="CP091244">
    <property type="protein sequence ID" value="UJS26372.1"/>
    <property type="molecule type" value="Genomic_DNA"/>
</dbReference>